<protein>
    <submittedName>
        <fullName evidence="1">Uncharacterized protein</fullName>
    </submittedName>
</protein>
<dbReference type="Proteomes" id="UP000198518">
    <property type="component" value="Unassembled WGS sequence"/>
</dbReference>
<dbReference type="PROSITE" id="PS51257">
    <property type="entry name" value="PROKAR_LIPOPROTEIN"/>
    <property type="match status" value="1"/>
</dbReference>
<reference evidence="1 2" key="1">
    <citation type="submission" date="2016-10" db="EMBL/GenBank/DDBJ databases">
        <authorList>
            <person name="de Groot N.N."/>
        </authorList>
    </citation>
    <scope>NUCLEOTIDE SEQUENCE [LARGE SCALE GENOMIC DNA]</scope>
    <source>
        <strain evidence="1 2">CGMCC 1.5337</strain>
    </source>
</reference>
<sequence>MPTRRRVLSGVALATVGLGGCLSPSSSDSSARIADLTVLSISDEPVTLDVQIASGGEVLLDETYAFEPDTGAESGTGELVDEPWMAEQGQYELTVDASTMDETVTRTIPNRGSGCYGVVVRVRSDGTVDVPMDAEAADC</sequence>
<dbReference type="AlphaFoldDB" id="A0A1I0PWW2"/>
<gene>
    <name evidence="1" type="ORF">SAMN04487945_2048</name>
</gene>
<dbReference type="EMBL" id="FOJA01000001">
    <property type="protein sequence ID" value="SEW18994.1"/>
    <property type="molecule type" value="Genomic_DNA"/>
</dbReference>
<dbReference type="STRING" id="355548.SAMN04487945_2048"/>
<dbReference type="RefSeq" id="WP_143052182.1">
    <property type="nucleotide sequence ID" value="NZ_FOJA01000001.1"/>
</dbReference>
<name>A0A1I0PWW2_9EURY</name>
<dbReference type="InterPro" id="IPR006311">
    <property type="entry name" value="TAT_signal"/>
</dbReference>
<evidence type="ECO:0000313" key="1">
    <source>
        <dbReference type="EMBL" id="SEW18994.1"/>
    </source>
</evidence>
<proteinExistence type="predicted"/>
<organism evidence="1 2">
    <name type="scientific">Halobacterium jilantaiense</name>
    <dbReference type="NCBI Taxonomy" id="355548"/>
    <lineage>
        <taxon>Archaea</taxon>
        <taxon>Methanobacteriati</taxon>
        <taxon>Methanobacteriota</taxon>
        <taxon>Stenosarchaea group</taxon>
        <taxon>Halobacteria</taxon>
        <taxon>Halobacteriales</taxon>
        <taxon>Halobacteriaceae</taxon>
        <taxon>Halobacterium</taxon>
    </lineage>
</organism>
<keyword evidence="2" id="KW-1185">Reference proteome</keyword>
<accession>A0A1I0PWW2</accession>
<dbReference type="OrthoDB" id="168483at2157"/>
<evidence type="ECO:0000313" key="2">
    <source>
        <dbReference type="Proteomes" id="UP000198518"/>
    </source>
</evidence>
<dbReference type="PROSITE" id="PS51318">
    <property type="entry name" value="TAT"/>
    <property type="match status" value="1"/>
</dbReference>